<comment type="caution">
    <text evidence="2">The sequence shown here is derived from an EMBL/GenBank/DDBJ whole genome shotgun (WGS) entry which is preliminary data.</text>
</comment>
<evidence type="ECO:0000313" key="2">
    <source>
        <dbReference type="EMBL" id="KAH3702107.1"/>
    </source>
</evidence>
<accession>A0A9D4BR23</accession>
<name>A0A9D4BR23_DREPO</name>
<proteinExistence type="predicted"/>
<protein>
    <submittedName>
        <fullName evidence="2">Uncharacterized protein</fullName>
    </submittedName>
</protein>
<dbReference type="EMBL" id="JAIWYP010000015">
    <property type="protein sequence ID" value="KAH3702107.1"/>
    <property type="molecule type" value="Genomic_DNA"/>
</dbReference>
<evidence type="ECO:0000313" key="3">
    <source>
        <dbReference type="Proteomes" id="UP000828390"/>
    </source>
</evidence>
<evidence type="ECO:0000256" key="1">
    <source>
        <dbReference type="SAM" id="MobiDB-lite"/>
    </source>
</evidence>
<dbReference type="AlphaFoldDB" id="A0A9D4BR23"/>
<reference evidence="2" key="1">
    <citation type="journal article" date="2019" name="bioRxiv">
        <title>The Genome of the Zebra Mussel, Dreissena polymorpha: A Resource for Invasive Species Research.</title>
        <authorList>
            <person name="McCartney M.A."/>
            <person name="Auch B."/>
            <person name="Kono T."/>
            <person name="Mallez S."/>
            <person name="Zhang Y."/>
            <person name="Obille A."/>
            <person name="Becker A."/>
            <person name="Abrahante J.E."/>
            <person name="Garbe J."/>
            <person name="Badalamenti J.P."/>
            <person name="Herman A."/>
            <person name="Mangelson H."/>
            <person name="Liachko I."/>
            <person name="Sullivan S."/>
            <person name="Sone E.D."/>
            <person name="Koren S."/>
            <person name="Silverstein K.A.T."/>
            <person name="Beckman K.B."/>
            <person name="Gohl D.M."/>
        </authorList>
    </citation>
    <scope>NUCLEOTIDE SEQUENCE</scope>
    <source>
        <strain evidence="2">Duluth1</strain>
        <tissue evidence="2">Whole animal</tissue>
    </source>
</reference>
<organism evidence="2 3">
    <name type="scientific">Dreissena polymorpha</name>
    <name type="common">Zebra mussel</name>
    <name type="synonym">Mytilus polymorpha</name>
    <dbReference type="NCBI Taxonomy" id="45954"/>
    <lineage>
        <taxon>Eukaryota</taxon>
        <taxon>Metazoa</taxon>
        <taxon>Spiralia</taxon>
        <taxon>Lophotrochozoa</taxon>
        <taxon>Mollusca</taxon>
        <taxon>Bivalvia</taxon>
        <taxon>Autobranchia</taxon>
        <taxon>Heteroconchia</taxon>
        <taxon>Euheterodonta</taxon>
        <taxon>Imparidentia</taxon>
        <taxon>Neoheterodontei</taxon>
        <taxon>Myida</taxon>
        <taxon>Dreissenoidea</taxon>
        <taxon>Dreissenidae</taxon>
        <taxon>Dreissena</taxon>
    </lineage>
</organism>
<gene>
    <name evidence="2" type="ORF">DPMN_077109</name>
</gene>
<feature type="region of interest" description="Disordered" evidence="1">
    <location>
        <begin position="76"/>
        <end position="106"/>
    </location>
</feature>
<dbReference type="Proteomes" id="UP000828390">
    <property type="component" value="Unassembled WGS sequence"/>
</dbReference>
<feature type="compositionally biased region" description="Basic and acidic residues" evidence="1">
    <location>
        <begin position="87"/>
        <end position="106"/>
    </location>
</feature>
<keyword evidence="3" id="KW-1185">Reference proteome</keyword>
<reference evidence="2" key="2">
    <citation type="submission" date="2020-11" db="EMBL/GenBank/DDBJ databases">
        <authorList>
            <person name="McCartney M.A."/>
            <person name="Auch B."/>
            <person name="Kono T."/>
            <person name="Mallez S."/>
            <person name="Becker A."/>
            <person name="Gohl D.M."/>
            <person name="Silverstein K.A.T."/>
            <person name="Koren S."/>
            <person name="Bechman K.B."/>
            <person name="Herman A."/>
            <person name="Abrahante J.E."/>
            <person name="Garbe J."/>
        </authorList>
    </citation>
    <scope>NUCLEOTIDE SEQUENCE</scope>
    <source>
        <strain evidence="2">Duluth1</strain>
        <tissue evidence="2">Whole animal</tissue>
    </source>
</reference>
<sequence length="106" mass="12078">MLALDCLKKKCPSSWRLFLTNQIIFELVVLTSKNPPPPVGYIFQTTVIIFELVQDSIETNLLTNFHDDQTSNVASRELTSQILTPHDAQRTTHNERRTKSDHKGSP</sequence>